<proteinExistence type="predicted"/>
<dbReference type="Proteomes" id="UP001392437">
    <property type="component" value="Unassembled WGS sequence"/>
</dbReference>
<dbReference type="PANTHER" id="PTHR38795">
    <property type="entry name" value="DUF6604 DOMAIN-CONTAINING PROTEIN"/>
    <property type="match status" value="1"/>
</dbReference>
<keyword evidence="3" id="KW-1185">Reference proteome</keyword>
<name>A0AAW0QPV1_9PEZI</name>
<dbReference type="PANTHER" id="PTHR38795:SF1">
    <property type="entry name" value="DUF6604 DOMAIN-CONTAINING PROTEIN"/>
    <property type="match status" value="1"/>
</dbReference>
<feature type="region of interest" description="Disordered" evidence="1">
    <location>
        <begin position="60"/>
        <end position="91"/>
    </location>
</feature>
<evidence type="ECO:0000313" key="3">
    <source>
        <dbReference type="Proteomes" id="UP001392437"/>
    </source>
</evidence>
<accession>A0AAW0QPV1</accession>
<evidence type="ECO:0000256" key="1">
    <source>
        <dbReference type="SAM" id="MobiDB-lite"/>
    </source>
</evidence>
<reference evidence="2 3" key="1">
    <citation type="submission" date="2023-01" db="EMBL/GenBank/DDBJ databases">
        <title>Analysis of 21 Apiospora genomes using comparative genomics revels a genus with tremendous synthesis potential of carbohydrate active enzymes and secondary metabolites.</title>
        <authorList>
            <person name="Sorensen T."/>
        </authorList>
    </citation>
    <scope>NUCLEOTIDE SEQUENCE [LARGE SCALE GENOMIC DNA]</scope>
    <source>
        <strain evidence="2 3">CBS 117206</strain>
    </source>
</reference>
<evidence type="ECO:0000313" key="2">
    <source>
        <dbReference type="EMBL" id="KAK8097028.1"/>
    </source>
</evidence>
<comment type="caution">
    <text evidence="2">The sequence shown here is derived from an EMBL/GenBank/DDBJ whole genome shotgun (WGS) entry which is preliminary data.</text>
</comment>
<gene>
    <name evidence="2" type="ORF">PG999_012972</name>
</gene>
<sequence>MTGKSRKNTPLASNAGPRGIKDIGPVLSMFKDRYVENTGQVDLTPEYVDQIIEMSLFEEEPGKEGELAQIEDPAKRQEKQKQLQRPLRRKAVEGGKMTPDQLIKPLVMALHAETLEFAFPYLHFHRWCWKLLRAVKESTDGLLRQLYTPDYLERENQLPWVVGWIFISASGLNGGVSDRRLLQKAAEALNRMLEQGTGSFLIDQVLGDALGIPVAFEDE</sequence>
<dbReference type="EMBL" id="JAQQWP010000010">
    <property type="protein sequence ID" value="KAK8097028.1"/>
    <property type="molecule type" value="Genomic_DNA"/>
</dbReference>
<feature type="compositionally biased region" description="Basic and acidic residues" evidence="1">
    <location>
        <begin position="60"/>
        <end position="81"/>
    </location>
</feature>
<organism evidence="2 3">
    <name type="scientific">Apiospora kogelbergensis</name>
    <dbReference type="NCBI Taxonomy" id="1337665"/>
    <lineage>
        <taxon>Eukaryota</taxon>
        <taxon>Fungi</taxon>
        <taxon>Dikarya</taxon>
        <taxon>Ascomycota</taxon>
        <taxon>Pezizomycotina</taxon>
        <taxon>Sordariomycetes</taxon>
        <taxon>Xylariomycetidae</taxon>
        <taxon>Amphisphaeriales</taxon>
        <taxon>Apiosporaceae</taxon>
        <taxon>Apiospora</taxon>
    </lineage>
</organism>
<protein>
    <submittedName>
        <fullName evidence="2">Uncharacterized protein</fullName>
    </submittedName>
</protein>
<dbReference type="AlphaFoldDB" id="A0AAW0QPV1"/>